<name>Q0CV55_ASPTN</name>
<dbReference type="InterPro" id="IPR013736">
    <property type="entry name" value="Xaa-Pro_dipept_C"/>
</dbReference>
<dbReference type="SMART" id="SM00939">
    <property type="entry name" value="PepX_C"/>
    <property type="match status" value="1"/>
</dbReference>
<dbReference type="Pfam" id="PF08530">
    <property type="entry name" value="PepX_C"/>
    <property type="match status" value="1"/>
</dbReference>
<dbReference type="HOGENOM" id="CLU_015590_3_0_1"/>
<protein>
    <recommendedName>
        <fullName evidence="3">Xaa-Pro dipeptidyl-peptidase C-terminal domain-containing protein</fullName>
    </recommendedName>
</protein>
<dbReference type="SUPFAM" id="SSF53474">
    <property type="entry name" value="alpha/beta-Hydrolases"/>
    <property type="match status" value="1"/>
</dbReference>
<dbReference type="GO" id="GO:0008239">
    <property type="term" value="F:dipeptidyl-peptidase activity"/>
    <property type="evidence" value="ECO:0007669"/>
    <property type="project" value="InterPro"/>
</dbReference>
<organism evidence="4 5">
    <name type="scientific">Aspergillus terreus (strain NIH 2624 / FGSC A1156)</name>
    <dbReference type="NCBI Taxonomy" id="341663"/>
    <lineage>
        <taxon>Eukaryota</taxon>
        <taxon>Fungi</taxon>
        <taxon>Dikarya</taxon>
        <taxon>Ascomycota</taxon>
        <taxon>Pezizomycotina</taxon>
        <taxon>Eurotiomycetes</taxon>
        <taxon>Eurotiomycetidae</taxon>
        <taxon>Eurotiales</taxon>
        <taxon>Aspergillaceae</taxon>
        <taxon>Aspergillus</taxon>
        <taxon>Aspergillus subgen. Circumdati</taxon>
    </lineage>
</organism>
<dbReference type="RefSeq" id="XP_001211607.1">
    <property type="nucleotide sequence ID" value="XM_001211607.1"/>
</dbReference>
<evidence type="ECO:0000313" key="4">
    <source>
        <dbReference type="EMBL" id="EAU37391.1"/>
    </source>
</evidence>
<dbReference type="InterPro" id="IPR029058">
    <property type="entry name" value="AB_hydrolase_fold"/>
</dbReference>
<gene>
    <name evidence="4" type="ORF">ATEG_02429</name>
</gene>
<evidence type="ECO:0000256" key="1">
    <source>
        <dbReference type="ARBA" id="ARBA00022801"/>
    </source>
</evidence>
<dbReference type="Pfam" id="PF02129">
    <property type="entry name" value="Peptidase_S15"/>
    <property type="match status" value="1"/>
</dbReference>
<evidence type="ECO:0000313" key="5">
    <source>
        <dbReference type="Proteomes" id="UP000007963"/>
    </source>
</evidence>
<dbReference type="EMBL" id="CH476596">
    <property type="protein sequence ID" value="EAU37391.1"/>
    <property type="molecule type" value="Genomic_DNA"/>
</dbReference>
<feature type="domain" description="Xaa-Pro dipeptidyl-peptidase C-terminal" evidence="3">
    <location>
        <begin position="251"/>
        <end position="505"/>
    </location>
</feature>
<evidence type="ECO:0000259" key="3">
    <source>
        <dbReference type="SMART" id="SM00939"/>
    </source>
</evidence>
<sequence>MAPFKVGSVDVKMRDASRPQAPPATPSSTTLPAGHKKRPDCRALMSPIIFDKHQILTLRDGTKIRADIFRPVGDETVPAIVMWGPYGKSGTGLLNLHSAPLRAGIPANRLSGYEDFEGLDPAEWVPRGYAIVNIDPRGVAIAPLEGQSDLFREDCFRGGIPWTTFARSIADILPGRQQQEDISAMVDPYTVTNDYLEDKRADFSKIQVPAYIGASYSSNIHGVGSLLLHSTQEWYDLYSQDRTQDRTQDLDKFFGYYLKDIKNDWPQTSPVRLALLNFTKPPIVNKEFPDLPWQLPSAASRQLYLGPDCKLATEKPLQSGTLHLQADTTDEIAFTFDVPSKMAIVGPSTLVIHVSAPDHDDLDIYTHIFKADKEGNILSNLNIPIPDGVPAEEQAKLTKNRVFRYWGPDGMLRASRRHVSAEKSGKSWNTLSYERIEKVQPGKVVKLEIQICPAGIVFGAGEKLILKISGEKLGVPHLPHLPKEPNQNRGKHILHVGGQWESCLQFFTTDI</sequence>
<accession>Q0CV55</accession>
<evidence type="ECO:0000256" key="2">
    <source>
        <dbReference type="SAM" id="MobiDB-lite"/>
    </source>
</evidence>
<dbReference type="SUPFAM" id="SSF49785">
    <property type="entry name" value="Galactose-binding domain-like"/>
    <property type="match status" value="1"/>
</dbReference>
<dbReference type="InterPro" id="IPR000383">
    <property type="entry name" value="Xaa-Pro-like_dom"/>
</dbReference>
<dbReference type="AlphaFoldDB" id="Q0CV55"/>
<dbReference type="eggNOG" id="ENOG502RPGM">
    <property type="taxonomic scope" value="Eukaryota"/>
</dbReference>
<dbReference type="OMA" id="YWEDKRV"/>
<keyword evidence="1" id="KW-0378">Hydrolase</keyword>
<dbReference type="OrthoDB" id="2578740at2759"/>
<dbReference type="VEuPathDB" id="FungiDB:ATEG_02429"/>
<proteinExistence type="predicted"/>
<dbReference type="Gene3D" id="3.40.50.1820">
    <property type="entry name" value="alpha/beta hydrolase"/>
    <property type="match status" value="2"/>
</dbReference>
<dbReference type="STRING" id="341663.Q0CV55"/>
<dbReference type="Gene3D" id="2.60.120.260">
    <property type="entry name" value="Galactose-binding domain-like"/>
    <property type="match status" value="1"/>
</dbReference>
<reference evidence="5" key="1">
    <citation type="submission" date="2005-09" db="EMBL/GenBank/DDBJ databases">
        <title>Annotation of the Aspergillus terreus NIH2624 genome.</title>
        <authorList>
            <person name="Birren B.W."/>
            <person name="Lander E.S."/>
            <person name="Galagan J.E."/>
            <person name="Nusbaum C."/>
            <person name="Devon K."/>
            <person name="Henn M."/>
            <person name="Ma L.-J."/>
            <person name="Jaffe D.B."/>
            <person name="Butler J."/>
            <person name="Alvarez P."/>
            <person name="Gnerre S."/>
            <person name="Grabherr M."/>
            <person name="Kleber M."/>
            <person name="Mauceli E.W."/>
            <person name="Brockman W."/>
            <person name="Rounsley S."/>
            <person name="Young S.K."/>
            <person name="LaButti K."/>
            <person name="Pushparaj V."/>
            <person name="DeCaprio D."/>
            <person name="Crawford M."/>
            <person name="Koehrsen M."/>
            <person name="Engels R."/>
            <person name="Montgomery P."/>
            <person name="Pearson M."/>
            <person name="Howarth C."/>
            <person name="Larson L."/>
            <person name="Luoma S."/>
            <person name="White J."/>
            <person name="Alvarado L."/>
            <person name="Kodira C.D."/>
            <person name="Zeng Q."/>
            <person name="Oleary S."/>
            <person name="Yandava C."/>
            <person name="Denning D.W."/>
            <person name="Nierman W.C."/>
            <person name="Milne T."/>
            <person name="Madden K."/>
        </authorList>
    </citation>
    <scope>NUCLEOTIDE SEQUENCE [LARGE SCALE GENOMIC DNA]</scope>
    <source>
        <strain evidence="5">NIH 2624 / FGSC A1156</strain>
    </source>
</reference>
<dbReference type="Proteomes" id="UP000007963">
    <property type="component" value="Unassembled WGS sequence"/>
</dbReference>
<dbReference type="InterPro" id="IPR008979">
    <property type="entry name" value="Galactose-bd-like_sf"/>
</dbReference>
<feature type="region of interest" description="Disordered" evidence="2">
    <location>
        <begin position="1"/>
        <end position="38"/>
    </location>
</feature>
<dbReference type="GeneID" id="4316460"/>